<dbReference type="Pfam" id="PF06528">
    <property type="entry name" value="Phage_P2_GpE"/>
    <property type="match status" value="1"/>
</dbReference>
<comment type="caution">
    <text evidence="1">The sequence shown here is derived from an EMBL/GenBank/DDBJ whole genome shotgun (WGS) entry which is preliminary data.</text>
</comment>
<proteinExistence type="predicted"/>
<name>A0A8B3TF12_AVIPA</name>
<dbReference type="InterPro" id="IPR009493">
    <property type="entry name" value="P2_GpE"/>
</dbReference>
<evidence type="ECO:0000313" key="2">
    <source>
        <dbReference type="Proteomes" id="UP000294229"/>
    </source>
</evidence>
<sequence>MYNSFVAFCSIQQVDIDDLYTLYADLAWWYGWTQADIDGLTMDELDCWLTQVNRQIKAGYMRV</sequence>
<accession>A0A8B3TF12</accession>
<dbReference type="RefSeq" id="WP_130238550.1">
    <property type="nucleotide sequence ID" value="NZ_RQXS01000006.1"/>
</dbReference>
<gene>
    <name evidence="1" type="ORF">EIG79_02670</name>
</gene>
<evidence type="ECO:0000313" key="1">
    <source>
        <dbReference type="EMBL" id="RZN60811.1"/>
    </source>
</evidence>
<reference evidence="1 2" key="1">
    <citation type="submission" date="2018-11" db="EMBL/GenBank/DDBJ databases">
        <title>Sequencing Av. paragallinarum serogroups.</title>
        <authorList>
            <person name="Hellmuth J.E."/>
            <person name="Boucher C.E."/>
            <person name="Cason E.D."/>
        </authorList>
    </citation>
    <scope>NUCLEOTIDE SEQUENCE [LARGE SCALE GENOMIC DNA]</scope>
    <source>
        <strain evidence="1 2">SA-3</strain>
    </source>
</reference>
<dbReference type="Proteomes" id="UP000294229">
    <property type="component" value="Unassembled WGS sequence"/>
</dbReference>
<dbReference type="AlphaFoldDB" id="A0A8B3TF12"/>
<organism evidence="1 2">
    <name type="scientific">Avibacterium paragallinarum</name>
    <name type="common">Haemophilus gallinarum</name>
    <dbReference type="NCBI Taxonomy" id="728"/>
    <lineage>
        <taxon>Bacteria</taxon>
        <taxon>Pseudomonadati</taxon>
        <taxon>Pseudomonadota</taxon>
        <taxon>Gammaproteobacteria</taxon>
        <taxon>Pasteurellales</taxon>
        <taxon>Pasteurellaceae</taxon>
        <taxon>Avibacterium</taxon>
    </lineage>
</organism>
<dbReference type="EMBL" id="RQXS01000006">
    <property type="protein sequence ID" value="RZN60811.1"/>
    <property type="molecule type" value="Genomic_DNA"/>
</dbReference>
<protein>
    <submittedName>
        <fullName evidence="1">GpE family phage tail protein</fullName>
    </submittedName>
</protein>